<gene>
    <name evidence="1" type="ORF">ACFFP0_25350</name>
</gene>
<comment type="caution">
    <text evidence="1">The sequence shown here is derived from an EMBL/GenBank/DDBJ whole genome shotgun (WGS) entry which is preliminary data.</text>
</comment>
<sequence length="233" mass="25098">MTLAYSLVHSDCVQILSDAAHYLPDGTLVDIQQKVHTSPFIPLAVISVGSSAVGKAVCEGIVELSEIGSFDMTISLAAQVVERLKGHVPTGHDFMLIISGISENRGPSHFVAFTKPPYDAPAYTLFHPGTPDIGSGAIINPDDIAAMGVTPQMAQAAGRDFLRLYGAVFAEHMRRKKMQNWMAPEKPPLHGIGGFLELTTVTTNGCETERLKTWTEDRIGQKINPVSMEVVAA</sequence>
<dbReference type="EMBL" id="JBHMAA010000032">
    <property type="protein sequence ID" value="MFB9952184.1"/>
    <property type="molecule type" value="Genomic_DNA"/>
</dbReference>
<evidence type="ECO:0000313" key="2">
    <source>
        <dbReference type="Proteomes" id="UP001589692"/>
    </source>
</evidence>
<reference evidence="1 2" key="1">
    <citation type="submission" date="2024-09" db="EMBL/GenBank/DDBJ databases">
        <authorList>
            <person name="Sun Q."/>
            <person name="Mori K."/>
        </authorList>
    </citation>
    <scope>NUCLEOTIDE SEQUENCE [LARGE SCALE GENOMIC DNA]</scope>
    <source>
        <strain evidence="1 2">TBRC 4938</strain>
    </source>
</reference>
<keyword evidence="2" id="KW-1185">Reference proteome</keyword>
<proteinExistence type="predicted"/>
<evidence type="ECO:0000313" key="1">
    <source>
        <dbReference type="EMBL" id="MFB9952184.1"/>
    </source>
</evidence>
<organism evidence="1 2">
    <name type="scientific">Rhizobium puerariae</name>
    <dbReference type="NCBI Taxonomy" id="1585791"/>
    <lineage>
        <taxon>Bacteria</taxon>
        <taxon>Pseudomonadati</taxon>
        <taxon>Pseudomonadota</taxon>
        <taxon>Alphaproteobacteria</taxon>
        <taxon>Hyphomicrobiales</taxon>
        <taxon>Rhizobiaceae</taxon>
        <taxon>Rhizobium/Agrobacterium group</taxon>
        <taxon>Rhizobium</taxon>
    </lineage>
</organism>
<dbReference type="Proteomes" id="UP001589692">
    <property type="component" value="Unassembled WGS sequence"/>
</dbReference>
<accession>A0ABV6ANI6</accession>
<protein>
    <submittedName>
        <fullName evidence="1">Uncharacterized protein</fullName>
    </submittedName>
</protein>
<name>A0ABV6ANI6_9HYPH</name>
<dbReference type="RefSeq" id="WP_377264999.1">
    <property type="nucleotide sequence ID" value="NZ_JBHMAA010000032.1"/>
</dbReference>